<keyword evidence="1" id="KW-1133">Transmembrane helix</keyword>
<feature type="transmembrane region" description="Helical" evidence="1">
    <location>
        <begin position="66"/>
        <end position="88"/>
    </location>
</feature>
<accession>A0ABS2NX19</accession>
<evidence type="ECO:0008006" key="4">
    <source>
        <dbReference type="Google" id="ProtNLM"/>
    </source>
</evidence>
<feature type="transmembrane region" description="Helical" evidence="1">
    <location>
        <begin position="100"/>
        <end position="119"/>
    </location>
</feature>
<comment type="caution">
    <text evidence="2">The sequence shown here is derived from an EMBL/GenBank/DDBJ whole genome shotgun (WGS) entry which is preliminary data.</text>
</comment>
<sequence length="160" mass="18789">MILAFCITLTVSILSLFLFHIYKRKFSTFYLMLLFLLTSYLCQNTYYKLFSPYERISIADSMWAKISIKLHFGIILPVLLIGIIFLFLSNNTFIKISSIIAWAAFVAASEMFYLSLGVLEQKGEHWYPFIDIAFAFIVVFVTFVIKKYLKRLMMKERLQP</sequence>
<dbReference type="RefSeq" id="WP_204414100.1">
    <property type="nucleotide sequence ID" value="NZ_JAFBED010000002.1"/>
</dbReference>
<keyword evidence="1" id="KW-0812">Transmembrane</keyword>
<keyword evidence="3" id="KW-1185">Reference proteome</keyword>
<evidence type="ECO:0000313" key="3">
    <source>
        <dbReference type="Proteomes" id="UP000737402"/>
    </source>
</evidence>
<keyword evidence="1" id="KW-0472">Membrane</keyword>
<feature type="transmembrane region" description="Helical" evidence="1">
    <location>
        <begin position="125"/>
        <end position="145"/>
    </location>
</feature>
<dbReference type="Proteomes" id="UP000737402">
    <property type="component" value="Unassembled WGS sequence"/>
</dbReference>
<evidence type="ECO:0000313" key="2">
    <source>
        <dbReference type="EMBL" id="MBM7619200.1"/>
    </source>
</evidence>
<name>A0ABS2NX19_9BACI</name>
<gene>
    <name evidence="2" type="ORF">JOC95_001049</name>
</gene>
<proteinExistence type="predicted"/>
<evidence type="ECO:0000256" key="1">
    <source>
        <dbReference type="SAM" id="Phobius"/>
    </source>
</evidence>
<dbReference type="EMBL" id="JAFBED010000002">
    <property type="protein sequence ID" value="MBM7619200.1"/>
    <property type="molecule type" value="Genomic_DNA"/>
</dbReference>
<organism evidence="2 3">
    <name type="scientific">Sutcliffiella tianshenii</name>
    <dbReference type="NCBI Taxonomy" id="1463404"/>
    <lineage>
        <taxon>Bacteria</taxon>
        <taxon>Bacillati</taxon>
        <taxon>Bacillota</taxon>
        <taxon>Bacilli</taxon>
        <taxon>Bacillales</taxon>
        <taxon>Bacillaceae</taxon>
        <taxon>Sutcliffiella</taxon>
    </lineage>
</organism>
<feature type="transmembrane region" description="Helical" evidence="1">
    <location>
        <begin position="6"/>
        <end position="22"/>
    </location>
</feature>
<reference evidence="2 3" key="1">
    <citation type="submission" date="2021-01" db="EMBL/GenBank/DDBJ databases">
        <title>Genomic Encyclopedia of Type Strains, Phase IV (KMG-IV): sequencing the most valuable type-strain genomes for metagenomic binning, comparative biology and taxonomic classification.</title>
        <authorList>
            <person name="Goeker M."/>
        </authorList>
    </citation>
    <scope>NUCLEOTIDE SEQUENCE [LARGE SCALE GENOMIC DNA]</scope>
    <source>
        <strain evidence="2 3">DSM 25879</strain>
    </source>
</reference>
<feature type="transmembrane region" description="Helical" evidence="1">
    <location>
        <begin position="29"/>
        <end position="46"/>
    </location>
</feature>
<protein>
    <recommendedName>
        <fullName evidence="4">VanZ-like domain-containing protein</fullName>
    </recommendedName>
</protein>